<comment type="function">
    <text evidence="11">Acts as a transcriptional regulator. Probably redox-responsive. The apo- but not holo-form probably binds DNA.</text>
</comment>
<keyword evidence="14" id="KW-1185">Reference proteome</keyword>
<proteinExistence type="inferred from homology"/>
<feature type="binding site" evidence="11">
    <location>
        <position position="36"/>
    </location>
    <ligand>
        <name>[4Fe-4S] cluster</name>
        <dbReference type="ChEBI" id="CHEBI:49883"/>
    </ligand>
</feature>
<comment type="PTM">
    <text evidence="11">The Fe-S cluster can be nitrosylated by nitric oxide (NO).</text>
</comment>
<reference evidence="14" key="1">
    <citation type="journal article" date="2019" name="Int. J. Syst. Evol. Microbiol.">
        <title>The Global Catalogue of Microorganisms (GCM) 10K type strain sequencing project: providing services to taxonomists for standard genome sequencing and annotation.</title>
        <authorList>
            <consortium name="The Broad Institute Genomics Platform"/>
            <consortium name="The Broad Institute Genome Sequencing Center for Infectious Disease"/>
            <person name="Wu L."/>
            <person name="Ma J."/>
        </authorList>
    </citation>
    <scope>NUCLEOTIDE SEQUENCE [LARGE SCALE GENOMIC DNA]</scope>
    <source>
        <strain evidence="14">ICMP 6774ER</strain>
    </source>
</reference>
<keyword evidence="6 11" id="KW-0411">Iron-sulfur</keyword>
<feature type="binding site" evidence="11">
    <location>
        <position position="45"/>
    </location>
    <ligand>
        <name>[4Fe-4S] cluster</name>
        <dbReference type="ChEBI" id="CHEBI:49883"/>
    </ligand>
</feature>
<feature type="binding site" evidence="11">
    <location>
        <position position="39"/>
    </location>
    <ligand>
        <name>[4Fe-4S] cluster</name>
        <dbReference type="ChEBI" id="CHEBI:49883"/>
    </ligand>
</feature>
<dbReference type="EMBL" id="JBHUFV010000039">
    <property type="protein sequence ID" value="MFD1935138.1"/>
    <property type="molecule type" value="Genomic_DNA"/>
</dbReference>
<name>A0ABW4SZQ2_9ACTN</name>
<evidence type="ECO:0000256" key="8">
    <source>
        <dbReference type="ARBA" id="ARBA00023125"/>
    </source>
</evidence>
<keyword evidence="7 11" id="KW-0805">Transcription regulation</keyword>
<feature type="binding site" evidence="11">
    <location>
        <position position="13"/>
    </location>
    <ligand>
        <name>[4Fe-4S] cluster</name>
        <dbReference type="ChEBI" id="CHEBI:49883"/>
    </ligand>
</feature>
<evidence type="ECO:0000256" key="4">
    <source>
        <dbReference type="ARBA" id="ARBA00022723"/>
    </source>
</evidence>
<keyword evidence="4 11" id="KW-0479">Metal-binding</keyword>
<keyword evidence="3 11" id="KW-0004">4Fe-4S</keyword>
<dbReference type="PROSITE" id="PS51674">
    <property type="entry name" value="4FE4S_WBL"/>
    <property type="match status" value="1"/>
</dbReference>
<evidence type="ECO:0000256" key="5">
    <source>
        <dbReference type="ARBA" id="ARBA00023004"/>
    </source>
</evidence>
<dbReference type="RefSeq" id="WP_379575257.1">
    <property type="nucleotide sequence ID" value="NZ_JBHUFV010000039.1"/>
</dbReference>
<comment type="cofactor">
    <cofactor evidence="11">
        <name>[4Fe-4S] cluster</name>
        <dbReference type="ChEBI" id="CHEBI:49883"/>
    </cofactor>
    <text evidence="11">Binds 1 [4Fe-4S] cluster per subunit. Following nitrosylation of the [4Fe-4S] cluster binds 1 [4Fe-8(NO)] cluster per subunit.</text>
</comment>
<dbReference type="InterPro" id="IPR034768">
    <property type="entry name" value="4FE4S_WBL"/>
</dbReference>
<evidence type="ECO:0000256" key="7">
    <source>
        <dbReference type="ARBA" id="ARBA00023015"/>
    </source>
</evidence>
<feature type="domain" description="4Fe-4S Wbl-type" evidence="12">
    <location>
        <begin position="12"/>
        <end position="69"/>
    </location>
</feature>
<evidence type="ECO:0000256" key="3">
    <source>
        <dbReference type="ARBA" id="ARBA00022485"/>
    </source>
</evidence>
<dbReference type="Proteomes" id="UP001597368">
    <property type="component" value="Unassembled WGS sequence"/>
</dbReference>
<dbReference type="Pfam" id="PF02467">
    <property type="entry name" value="Whib"/>
    <property type="match status" value="1"/>
</dbReference>
<evidence type="ECO:0000256" key="9">
    <source>
        <dbReference type="ARBA" id="ARBA00023157"/>
    </source>
</evidence>
<comment type="PTM">
    <text evidence="11">Upon Fe-S cluster removal intramolecular disulfide bonds are formed.</text>
</comment>
<evidence type="ECO:0000313" key="13">
    <source>
        <dbReference type="EMBL" id="MFD1935138.1"/>
    </source>
</evidence>
<evidence type="ECO:0000256" key="2">
    <source>
        <dbReference type="ARBA" id="ARBA00006597"/>
    </source>
</evidence>
<evidence type="ECO:0000256" key="10">
    <source>
        <dbReference type="ARBA" id="ARBA00023163"/>
    </source>
</evidence>
<evidence type="ECO:0000256" key="6">
    <source>
        <dbReference type="ARBA" id="ARBA00023014"/>
    </source>
</evidence>
<keyword evidence="10 11" id="KW-0804">Transcription</keyword>
<dbReference type="InterPro" id="IPR003482">
    <property type="entry name" value="Whib"/>
</dbReference>
<dbReference type="HAMAP" id="MF_01479">
    <property type="entry name" value="WhiB"/>
    <property type="match status" value="1"/>
</dbReference>
<comment type="similarity">
    <text evidence="2 11">Belongs to the WhiB family.</text>
</comment>
<keyword evidence="9 11" id="KW-1015">Disulfide bond</keyword>
<keyword evidence="11" id="KW-0963">Cytoplasm</keyword>
<comment type="caution">
    <text evidence="13">The sequence shown here is derived from an EMBL/GenBank/DDBJ whole genome shotgun (WGS) entry which is preliminary data.</text>
</comment>
<keyword evidence="8 11" id="KW-0238">DNA-binding</keyword>
<comment type="subcellular location">
    <subcellularLocation>
        <location evidence="1 11">Cytoplasm</location>
    </subcellularLocation>
</comment>
<evidence type="ECO:0000313" key="14">
    <source>
        <dbReference type="Proteomes" id="UP001597368"/>
    </source>
</evidence>
<organism evidence="13 14">
    <name type="scientific">Nonomuraea mangrovi</name>
    <dbReference type="NCBI Taxonomy" id="2316207"/>
    <lineage>
        <taxon>Bacteria</taxon>
        <taxon>Bacillati</taxon>
        <taxon>Actinomycetota</taxon>
        <taxon>Actinomycetes</taxon>
        <taxon>Streptosporangiales</taxon>
        <taxon>Streptosporangiaceae</taxon>
        <taxon>Nonomuraea</taxon>
    </lineage>
</organism>
<keyword evidence="5 11" id="KW-0408">Iron</keyword>
<evidence type="ECO:0000259" key="12">
    <source>
        <dbReference type="PROSITE" id="PS51674"/>
    </source>
</evidence>
<protein>
    <recommendedName>
        <fullName evidence="11">Transcriptional regulator WhiB</fullName>
    </recommendedName>
</protein>
<evidence type="ECO:0000256" key="11">
    <source>
        <dbReference type="HAMAP-Rule" id="MF_01479"/>
    </source>
</evidence>
<dbReference type="PANTHER" id="PTHR38839">
    <property type="entry name" value="TRANSCRIPTIONAL REGULATOR WHID-RELATED"/>
    <property type="match status" value="1"/>
</dbReference>
<evidence type="ECO:0000256" key="1">
    <source>
        <dbReference type="ARBA" id="ARBA00004496"/>
    </source>
</evidence>
<gene>
    <name evidence="11" type="primary">whiB</name>
    <name evidence="13" type="ORF">ACFSKW_27050</name>
</gene>
<accession>A0ABW4SZQ2</accession>
<sequence length="78" mass="8719">MKQESCWWSYAACVGANPDLFYPPQGGSSTEAITICRACLVRTECLIHCLIHGEIYGIWGGTTEAKRRDIRRAVTRCP</sequence>